<dbReference type="Proteomes" id="UP000499080">
    <property type="component" value="Unassembled WGS sequence"/>
</dbReference>
<evidence type="ECO:0000313" key="2">
    <source>
        <dbReference type="Proteomes" id="UP000499080"/>
    </source>
</evidence>
<gene>
    <name evidence="1" type="ORF">AVEN_41994_1</name>
</gene>
<evidence type="ECO:0000313" key="1">
    <source>
        <dbReference type="EMBL" id="GBO35504.1"/>
    </source>
</evidence>
<name>A0A4Y2WFU2_ARAVE</name>
<proteinExistence type="predicted"/>
<reference evidence="1 2" key="1">
    <citation type="journal article" date="2019" name="Sci. Rep.">
        <title>Orb-weaving spider Araneus ventricosus genome elucidates the spidroin gene catalogue.</title>
        <authorList>
            <person name="Kono N."/>
            <person name="Nakamura H."/>
            <person name="Ohtoshi R."/>
            <person name="Moran D.A.P."/>
            <person name="Shinohara A."/>
            <person name="Yoshida Y."/>
            <person name="Fujiwara M."/>
            <person name="Mori M."/>
            <person name="Tomita M."/>
            <person name="Arakawa K."/>
        </authorList>
    </citation>
    <scope>NUCLEOTIDE SEQUENCE [LARGE SCALE GENOMIC DNA]</scope>
</reference>
<dbReference type="OrthoDB" id="6430342at2759"/>
<organism evidence="1 2">
    <name type="scientific">Araneus ventricosus</name>
    <name type="common">Orbweaver spider</name>
    <name type="synonym">Epeira ventricosa</name>
    <dbReference type="NCBI Taxonomy" id="182803"/>
    <lineage>
        <taxon>Eukaryota</taxon>
        <taxon>Metazoa</taxon>
        <taxon>Ecdysozoa</taxon>
        <taxon>Arthropoda</taxon>
        <taxon>Chelicerata</taxon>
        <taxon>Arachnida</taxon>
        <taxon>Araneae</taxon>
        <taxon>Araneomorphae</taxon>
        <taxon>Entelegynae</taxon>
        <taxon>Araneoidea</taxon>
        <taxon>Araneidae</taxon>
        <taxon>Araneus</taxon>
    </lineage>
</organism>
<sequence>MEKYGYIICDVCTMQEYLYIPPVLFNSLVDSGQHVVLRQSLDPSRKVIYFKILNNSEIVQYIHCDDASDQFGFCLLQKTNPVERFKLHSTRRSLYDSVFECLLTPRESDFDEAGSCARHQIGYFNILSDT</sequence>
<dbReference type="EMBL" id="BGPR01059479">
    <property type="protein sequence ID" value="GBO35504.1"/>
    <property type="molecule type" value="Genomic_DNA"/>
</dbReference>
<keyword evidence="2" id="KW-1185">Reference proteome</keyword>
<dbReference type="AlphaFoldDB" id="A0A4Y2WFU2"/>
<comment type="caution">
    <text evidence="1">The sequence shown here is derived from an EMBL/GenBank/DDBJ whole genome shotgun (WGS) entry which is preliminary data.</text>
</comment>
<accession>A0A4Y2WFU2</accession>
<protein>
    <submittedName>
        <fullName evidence="1">Uncharacterized protein</fullName>
    </submittedName>
</protein>